<keyword evidence="3" id="KW-1185">Reference proteome</keyword>
<feature type="transmembrane region" description="Helical" evidence="1">
    <location>
        <begin position="43"/>
        <end position="61"/>
    </location>
</feature>
<feature type="transmembrane region" description="Helical" evidence="1">
    <location>
        <begin position="67"/>
        <end position="85"/>
    </location>
</feature>
<gene>
    <name evidence="2" type="ORF">WAE96_17735</name>
</gene>
<keyword evidence="1" id="KW-1133">Transmembrane helix</keyword>
<accession>A0ABU8EX44</accession>
<name>A0ABU8EX44_9GAMM</name>
<protein>
    <submittedName>
        <fullName evidence="2">Uncharacterized protein</fullName>
    </submittedName>
</protein>
<comment type="caution">
    <text evidence="2">The sequence shown here is derived from an EMBL/GenBank/DDBJ whole genome shotgun (WGS) entry which is preliminary data.</text>
</comment>
<reference evidence="2 3" key="1">
    <citation type="submission" date="2023-12" db="EMBL/GenBank/DDBJ databases">
        <title>Friends and Foes: Symbiotic and Algicidal bacterial influence on Karenia brevis blooms.</title>
        <authorList>
            <person name="Fei C."/>
            <person name="Mohamed A.R."/>
            <person name="Booker A."/>
            <person name="Arshad M."/>
            <person name="Klass S."/>
            <person name="Ahn S."/>
            <person name="Gilbert P.M."/>
            <person name="Heil C.A."/>
            <person name="Martinez J.M."/>
            <person name="Amin S.A."/>
        </authorList>
    </citation>
    <scope>NUCLEOTIDE SEQUENCE [LARGE SCALE GENOMIC DNA]</scope>
    <source>
        <strain evidence="2 3">CE15</strain>
    </source>
</reference>
<keyword evidence="1" id="KW-0812">Transmembrane</keyword>
<dbReference type="Proteomes" id="UP001382455">
    <property type="component" value="Unassembled WGS sequence"/>
</dbReference>
<keyword evidence="1" id="KW-0472">Membrane</keyword>
<evidence type="ECO:0000256" key="1">
    <source>
        <dbReference type="SAM" id="Phobius"/>
    </source>
</evidence>
<dbReference type="EMBL" id="JBAWKS010000002">
    <property type="protein sequence ID" value="MEI4551523.1"/>
    <property type="molecule type" value="Genomic_DNA"/>
</dbReference>
<dbReference type="RefSeq" id="WP_336436488.1">
    <property type="nucleotide sequence ID" value="NZ_JBAWKS010000002.1"/>
</dbReference>
<sequence length="102" mass="11991">MKPTCPECNNEITFLQSFRNINPWNYHCPNCRKRIDISKKWKNISLISAGLGFIYGLFTAANDIPMLQAFVPVLIIALFAQWFVWQRITFYKFNNANQQQDN</sequence>
<organism evidence="2 3">
    <name type="scientific">Pseudoalteromonas spongiae</name>
    <dbReference type="NCBI Taxonomy" id="298657"/>
    <lineage>
        <taxon>Bacteria</taxon>
        <taxon>Pseudomonadati</taxon>
        <taxon>Pseudomonadota</taxon>
        <taxon>Gammaproteobacteria</taxon>
        <taxon>Alteromonadales</taxon>
        <taxon>Pseudoalteromonadaceae</taxon>
        <taxon>Pseudoalteromonas</taxon>
    </lineage>
</organism>
<proteinExistence type="predicted"/>
<evidence type="ECO:0000313" key="2">
    <source>
        <dbReference type="EMBL" id="MEI4551523.1"/>
    </source>
</evidence>
<evidence type="ECO:0000313" key="3">
    <source>
        <dbReference type="Proteomes" id="UP001382455"/>
    </source>
</evidence>